<comment type="caution">
    <text evidence="1">The sequence shown here is derived from an EMBL/GenBank/DDBJ whole genome shotgun (WGS) entry which is preliminary data.</text>
</comment>
<reference evidence="1 2" key="1">
    <citation type="submission" date="2019-10" db="EMBL/GenBank/DDBJ databases">
        <title>Description of Paenibacillus humi sp. nov.</title>
        <authorList>
            <person name="Carlier A."/>
            <person name="Qi S."/>
        </authorList>
    </citation>
    <scope>NUCLEOTIDE SEQUENCE [LARGE SCALE GENOMIC DNA]</scope>
    <source>
        <strain evidence="1 2">LMG 31461</strain>
    </source>
</reference>
<dbReference type="InterPro" id="IPR056908">
    <property type="entry name" value="Gp80-like"/>
</dbReference>
<proteinExistence type="predicted"/>
<dbReference type="Pfam" id="PF23140">
    <property type="entry name" value="Gp80"/>
    <property type="match status" value="1"/>
</dbReference>
<evidence type="ECO:0000313" key="1">
    <source>
        <dbReference type="EMBL" id="NOU63182.1"/>
    </source>
</evidence>
<dbReference type="RefSeq" id="WP_171628989.1">
    <property type="nucleotide sequence ID" value="NZ_WHNY01000009.1"/>
</dbReference>
<organism evidence="1 2">
    <name type="scientific">Paenibacillus plantarum</name>
    <dbReference type="NCBI Taxonomy" id="2654975"/>
    <lineage>
        <taxon>Bacteria</taxon>
        <taxon>Bacillati</taxon>
        <taxon>Bacillota</taxon>
        <taxon>Bacilli</taxon>
        <taxon>Bacillales</taxon>
        <taxon>Paenibacillaceae</taxon>
        <taxon>Paenibacillus</taxon>
    </lineage>
</organism>
<protein>
    <submittedName>
        <fullName evidence="1">Uncharacterized protein</fullName>
    </submittedName>
</protein>
<keyword evidence="2" id="KW-1185">Reference proteome</keyword>
<name>A0ABX1X4I8_9BACL</name>
<dbReference type="Proteomes" id="UP000653578">
    <property type="component" value="Unassembled WGS sequence"/>
</dbReference>
<evidence type="ECO:0000313" key="2">
    <source>
        <dbReference type="Proteomes" id="UP000653578"/>
    </source>
</evidence>
<accession>A0ABX1X4I8</accession>
<dbReference type="EMBL" id="WHNY01000009">
    <property type="protein sequence ID" value="NOU63182.1"/>
    <property type="molecule type" value="Genomic_DNA"/>
</dbReference>
<sequence>MNISNFLASALLNQVFRNTAYTRPTNVYVALYTSNPTAGDLGTEVTGGDYARQSIICSAPAIVSGKETIKNNAEIVFPVATADWGTVTHIGIRDALTSGNLLYFGAIDNQRTILDGDRLRFSADAVVMTLS</sequence>
<gene>
    <name evidence="1" type="ORF">GC096_03865</name>
</gene>